<sequence length="332" mass="37078">MKKISIKDIAELSGYSIATVSRVINKKGKYSKRTEEKILKIIDETDYHPNYSAKSLRGNQSYTIGVLIPDITNSFFSSLVQEIEKSLFNAGYSTIITSTNRNKEKETQYINTLLAKNVDGLIIISGEKNFDISEYPLLQETPFICIDRRPSHNTPASLISSDHFQGAYEATKALLDKNVTHPVILVYDKDNPSAIDRIGGFNQAISDNNLPFYRDQVYELGYKSTDEITKAIRYIIAKNNIDGIFAINDDIAALSISIAKNLNVSIPKELKIIGFDNSNFCNYTSPTLSSVKQDTSSIAKKSVSQLIKEIANPSAKKKKILVPTELFIRDSI</sequence>
<dbReference type="GO" id="GO:0000976">
    <property type="term" value="F:transcription cis-regulatory region binding"/>
    <property type="evidence" value="ECO:0007669"/>
    <property type="project" value="TreeGrafter"/>
</dbReference>
<gene>
    <name evidence="7" type="ORF">CYJ27_03710</name>
</gene>
<dbReference type="Pfam" id="PF00356">
    <property type="entry name" value="LacI"/>
    <property type="match status" value="1"/>
</dbReference>
<dbReference type="PANTHER" id="PTHR30146:SF95">
    <property type="entry name" value="RIBOSE OPERON REPRESSOR"/>
    <property type="match status" value="1"/>
</dbReference>
<dbReference type="PROSITE" id="PS50932">
    <property type="entry name" value="HTH_LACI_2"/>
    <property type="match status" value="1"/>
</dbReference>
<dbReference type="AlphaFoldDB" id="A0A0X8F8H7"/>
<dbReference type="SUPFAM" id="SSF47413">
    <property type="entry name" value="lambda repressor-like DNA-binding domains"/>
    <property type="match status" value="1"/>
</dbReference>
<accession>A0A0X8F8H7</accession>
<dbReference type="EMBL" id="PKGZ01000002">
    <property type="protein sequence ID" value="PKY91786.1"/>
    <property type="molecule type" value="Genomic_DNA"/>
</dbReference>
<dbReference type="KEGG" id="acg:AWM71_05230"/>
<evidence type="ECO:0000256" key="1">
    <source>
        <dbReference type="ARBA" id="ARBA00022491"/>
    </source>
</evidence>
<dbReference type="CDD" id="cd06291">
    <property type="entry name" value="PBP1_Qymf-like"/>
    <property type="match status" value="1"/>
</dbReference>
<dbReference type="RefSeq" id="WP_060776962.1">
    <property type="nucleotide sequence ID" value="NZ_CP014159.1"/>
</dbReference>
<dbReference type="SUPFAM" id="SSF53822">
    <property type="entry name" value="Periplasmic binding protein-like I"/>
    <property type="match status" value="1"/>
</dbReference>
<proteinExistence type="predicted"/>
<feature type="domain" description="HTH cro/C1-type" evidence="6">
    <location>
        <begin position="2"/>
        <end position="48"/>
    </location>
</feature>
<reference evidence="7 8" key="1">
    <citation type="submission" date="2017-12" db="EMBL/GenBank/DDBJ databases">
        <title>Phylogenetic diversity of female urinary microbiome.</title>
        <authorList>
            <person name="Thomas-White K."/>
            <person name="Wolfe A.J."/>
        </authorList>
    </citation>
    <scope>NUCLEOTIDE SEQUENCE [LARGE SCALE GENOMIC DNA]</scope>
    <source>
        <strain evidence="7 8">UMB0844</strain>
    </source>
</reference>
<dbReference type="InterPro" id="IPR010982">
    <property type="entry name" value="Lambda_DNA-bd_dom_sf"/>
</dbReference>
<name>A0A0X8F8H7_9LACT</name>
<evidence type="ECO:0000313" key="8">
    <source>
        <dbReference type="Proteomes" id="UP000234775"/>
    </source>
</evidence>
<evidence type="ECO:0000259" key="6">
    <source>
        <dbReference type="PROSITE" id="PS50943"/>
    </source>
</evidence>
<protein>
    <submittedName>
        <fullName evidence="7">LacI family transcriptional regulator</fullName>
    </submittedName>
</protein>
<dbReference type="PROSITE" id="PS50943">
    <property type="entry name" value="HTH_CROC1"/>
    <property type="match status" value="1"/>
</dbReference>
<keyword evidence="4" id="KW-0804">Transcription</keyword>
<keyword evidence="2" id="KW-0805">Transcription regulation</keyword>
<evidence type="ECO:0000256" key="2">
    <source>
        <dbReference type="ARBA" id="ARBA00023015"/>
    </source>
</evidence>
<dbReference type="Pfam" id="PF13377">
    <property type="entry name" value="Peripla_BP_3"/>
    <property type="match status" value="1"/>
</dbReference>
<evidence type="ECO:0000259" key="5">
    <source>
        <dbReference type="PROSITE" id="PS50932"/>
    </source>
</evidence>
<dbReference type="CDD" id="cd01392">
    <property type="entry name" value="HTH_LacI"/>
    <property type="match status" value="1"/>
</dbReference>
<keyword evidence="1" id="KW-0678">Repressor</keyword>
<keyword evidence="3" id="KW-0238">DNA-binding</keyword>
<dbReference type="InterPro" id="IPR001387">
    <property type="entry name" value="Cro/C1-type_HTH"/>
</dbReference>
<dbReference type="SMART" id="SM00354">
    <property type="entry name" value="HTH_LACI"/>
    <property type="match status" value="1"/>
</dbReference>
<comment type="caution">
    <text evidence="7">The sequence shown here is derived from an EMBL/GenBank/DDBJ whole genome shotgun (WGS) entry which is preliminary data.</text>
</comment>
<organism evidence="7 8">
    <name type="scientific">Aerococcus christensenii</name>
    <dbReference type="NCBI Taxonomy" id="87541"/>
    <lineage>
        <taxon>Bacteria</taxon>
        <taxon>Bacillati</taxon>
        <taxon>Bacillota</taxon>
        <taxon>Bacilli</taxon>
        <taxon>Lactobacillales</taxon>
        <taxon>Aerococcaceae</taxon>
        <taxon>Aerococcus</taxon>
    </lineage>
</organism>
<feature type="domain" description="HTH lacI-type" evidence="5">
    <location>
        <begin position="4"/>
        <end position="58"/>
    </location>
</feature>
<dbReference type="PANTHER" id="PTHR30146">
    <property type="entry name" value="LACI-RELATED TRANSCRIPTIONAL REPRESSOR"/>
    <property type="match status" value="1"/>
</dbReference>
<dbReference type="InterPro" id="IPR046335">
    <property type="entry name" value="LacI/GalR-like_sensor"/>
</dbReference>
<evidence type="ECO:0000256" key="3">
    <source>
        <dbReference type="ARBA" id="ARBA00023125"/>
    </source>
</evidence>
<dbReference type="InterPro" id="IPR000843">
    <property type="entry name" value="HTH_LacI"/>
</dbReference>
<dbReference type="Gene3D" id="1.10.260.40">
    <property type="entry name" value="lambda repressor-like DNA-binding domains"/>
    <property type="match status" value="1"/>
</dbReference>
<dbReference type="Gene3D" id="3.40.50.2300">
    <property type="match status" value="2"/>
</dbReference>
<evidence type="ECO:0000256" key="4">
    <source>
        <dbReference type="ARBA" id="ARBA00023163"/>
    </source>
</evidence>
<dbReference type="GO" id="GO:0003700">
    <property type="term" value="F:DNA-binding transcription factor activity"/>
    <property type="evidence" value="ECO:0007669"/>
    <property type="project" value="TreeGrafter"/>
</dbReference>
<dbReference type="Proteomes" id="UP000234775">
    <property type="component" value="Unassembled WGS sequence"/>
</dbReference>
<keyword evidence="8" id="KW-1185">Reference proteome</keyword>
<evidence type="ECO:0000313" key="7">
    <source>
        <dbReference type="EMBL" id="PKY91786.1"/>
    </source>
</evidence>
<dbReference type="InterPro" id="IPR028082">
    <property type="entry name" value="Peripla_BP_I"/>
</dbReference>